<feature type="coiled-coil region" evidence="1">
    <location>
        <begin position="94"/>
        <end position="125"/>
    </location>
</feature>
<keyword evidence="4" id="KW-1185">Reference proteome</keyword>
<gene>
    <name evidence="3" type="ORF">OKIOD_LOCUS9458</name>
</gene>
<dbReference type="EMBL" id="OU015566">
    <property type="protein sequence ID" value="CAG5103268.1"/>
    <property type="molecule type" value="Genomic_DNA"/>
</dbReference>
<reference evidence="3 4" key="1">
    <citation type="submission" date="2021-04" db="EMBL/GenBank/DDBJ databases">
        <authorList>
            <person name="Bliznina A."/>
        </authorList>
    </citation>
    <scope>NUCLEOTIDE SEQUENCE [LARGE SCALE GENOMIC DNA]</scope>
</reference>
<dbReference type="Proteomes" id="UP001158576">
    <property type="component" value="Chromosome 1"/>
</dbReference>
<keyword evidence="1" id="KW-0175">Coiled coil</keyword>
<evidence type="ECO:0000313" key="4">
    <source>
        <dbReference type="Proteomes" id="UP001158576"/>
    </source>
</evidence>
<evidence type="ECO:0000313" key="3">
    <source>
        <dbReference type="EMBL" id="CAG5103268.1"/>
    </source>
</evidence>
<evidence type="ECO:0000256" key="2">
    <source>
        <dbReference type="SAM" id="MobiDB-lite"/>
    </source>
</evidence>
<proteinExistence type="predicted"/>
<accession>A0ABN7SRX9</accession>
<feature type="region of interest" description="Disordered" evidence="2">
    <location>
        <begin position="1"/>
        <end position="70"/>
    </location>
</feature>
<organism evidence="3 4">
    <name type="scientific">Oikopleura dioica</name>
    <name type="common">Tunicate</name>
    <dbReference type="NCBI Taxonomy" id="34765"/>
    <lineage>
        <taxon>Eukaryota</taxon>
        <taxon>Metazoa</taxon>
        <taxon>Chordata</taxon>
        <taxon>Tunicata</taxon>
        <taxon>Appendicularia</taxon>
        <taxon>Copelata</taxon>
        <taxon>Oikopleuridae</taxon>
        <taxon>Oikopleura</taxon>
    </lineage>
</organism>
<evidence type="ECO:0000256" key="1">
    <source>
        <dbReference type="SAM" id="Coils"/>
    </source>
</evidence>
<feature type="compositionally biased region" description="Basic and acidic residues" evidence="2">
    <location>
        <begin position="22"/>
        <end position="55"/>
    </location>
</feature>
<sequence length="151" mass="17191">MPKNQENEESAGVGNAALFGEVKMKKAKENGVKKEAEKPLPEKKSKSPEKEEKQETNSLMNAKGTEESKMKMEDEALDLVVKGFKHYRKESIRLQAENDKLWEENERIKKAYEKLKDDAMQLKNLMSMVTGEMSSALGFMEKASKGEDEEE</sequence>
<name>A0ABN7SRX9_OIKDI</name>
<protein>
    <submittedName>
        <fullName evidence="3">Oidioi.mRNA.OKI2018_I69.chr1.g693.t1.cds</fullName>
    </submittedName>
</protein>